<evidence type="ECO:0000313" key="6">
    <source>
        <dbReference type="Proteomes" id="UP000215137"/>
    </source>
</evidence>
<dbReference type="GO" id="GO:0005524">
    <property type="term" value="F:ATP binding"/>
    <property type="evidence" value="ECO:0007669"/>
    <property type="project" value="UniProtKB-KW"/>
</dbReference>
<protein>
    <recommendedName>
        <fullName evidence="4">CoA-binding domain-containing protein</fullName>
    </recommendedName>
</protein>
<evidence type="ECO:0000259" key="4">
    <source>
        <dbReference type="SMART" id="SM00881"/>
    </source>
</evidence>
<dbReference type="KEGG" id="bko:CKF48_22275"/>
<dbReference type="AlphaFoldDB" id="A0A286R7X5"/>
<dbReference type="SMART" id="SM00881">
    <property type="entry name" value="CoA_binding"/>
    <property type="match status" value="1"/>
</dbReference>
<organism evidence="5 6">
    <name type="scientific">Cytobacillus kochii</name>
    <dbReference type="NCBI Taxonomy" id="859143"/>
    <lineage>
        <taxon>Bacteria</taxon>
        <taxon>Bacillati</taxon>
        <taxon>Bacillota</taxon>
        <taxon>Bacilli</taxon>
        <taxon>Bacillales</taxon>
        <taxon>Bacillaceae</taxon>
        <taxon>Cytobacillus</taxon>
    </lineage>
</organism>
<dbReference type="InterPro" id="IPR013815">
    <property type="entry name" value="ATP_grasp_subdomain_1"/>
</dbReference>
<dbReference type="Gene3D" id="3.40.50.720">
    <property type="entry name" value="NAD(P)-binding Rossmann-like Domain"/>
    <property type="match status" value="1"/>
</dbReference>
<dbReference type="RefSeq" id="WP_095373355.1">
    <property type="nucleotide sequence ID" value="NZ_CP022983.1"/>
</dbReference>
<sequence length="711" mass="78092">MDKNEAIQKFLHPESIAIVGVSKDFTSISGKPIKNLIQHQYKGNIYPVNPKYEEIGGYKCYPSLVDIPDSVDVALIAVSAKRMLSIIDQCKQKAIRSIVLFGSGFAEIGEEGSNLQNEVLEKAKEANIHILGPNCVGLLNVHLSLPMGFATSFETNRPFISGPVGFASQSGAIGFSLFGMAQEENIGFSYVVNTGNQMDITTLDVMNYMVKDEQTSIITGYLESIPDGEQFIRLAKAAKEKDKPLIMLKAGRSKLGQKAALSHTASMTGSDETYQAIAKQYGIITVNDIDDLITTVKVFLNQKRAAGNRVVTISNSGAAGIAMADYSEDLQLNMITLTEETKRKVADLIPTYGSAMNPIDVTAQSLKEQHILTDTLKVLLEDTTIESIVFQTTFGGELGFNICKAIAEIDAKTDKPILVTITGTDELTGKGRRYLQQNNIPVYKTSYETMVALSLLVQYSTKTVNDVQVAGENIYHTDEIKERIWTEVKVKHLLTNFGIRTPKGVLINKVDEIETMKVDWDIPKVCKVISSDILHKTDAGGVIVNIQNEQELAVAVKEITESVKKYDKEAQIDGFLVEEMVKQEGVEFFIGVKEDPQFGAIIVCGLGGIFIEVFKDVSLRKAPVSKEDAIEMLMELKGYAVLQGVRGKGSHDIQALARAIEKISHFAANQNGRLKEMDINPLIVLEEGEGVLALDGVIVWDEKIDHLIESL</sequence>
<dbReference type="EMBL" id="CP022983">
    <property type="protein sequence ID" value="ASV69791.1"/>
    <property type="molecule type" value="Genomic_DNA"/>
</dbReference>
<dbReference type="PANTHER" id="PTHR43334">
    <property type="entry name" value="ACETATE--COA LIGASE [ADP-FORMING]"/>
    <property type="match status" value="1"/>
</dbReference>
<dbReference type="GO" id="GO:0043758">
    <property type="term" value="F:acetate-CoA ligase (ADP-forming) activity"/>
    <property type="evidence" value="ECO:0007669"/>
    <property type="project" value="InterPro"/>
</dbReference>
<dbReference type="InterPro" id="IPR016102">
    <property type="entry name" value="Succinyl-CoA_synth-like"/>
</dbReference>
<proteinExistence type="predicted"/>
<evidence type="ECO:0000313" key="5">
    <source>
        <dbReference type="EMBL" id="ASV69791.1"/>
    </source>
</evidence>
<keyword evidence="1" id="KW-0436">Ligase</keyword>
<dbReference type="Gene3D" id="3.30.470.20">
    <property type="entry name" value="ATP-grasp fold, B domain"/>
    <property type="match status" value="1"/>
</dbReference>
<dbReference type="OrthoDB" id="9807426at2"/>
<evidence type="ECO:0000256" key="1">
    <source>
        <dbReference type="ARBA" id="ARBA00022598"/>
    </source>
</evidence>
<dbReference type="InterPro" id="IPR032875">
    <property type="entry name" value="Succ_CoA_lig_flav_dom"/>
</dbReference>
<name>A0A286R7X5_9BACI</name>
<accession>A0A286R7X5</accession>
<dbReference type="SUPFAM" id="SSF51735">
    <property type="entry name" value="NAD(P)-binding Rossmann-fold domains"/>
    <property type="match status" value="1"/>
</dbReference>
<dbReference type="SUPFAM" id="SSF52210">
    <property type="entry name" value="Succinyl-CoA synthetase domains"/>
    <property type="match status" value="2"/>
</dbReference>
<gene>
    <name evidence="5" type="ORF">CKF48_22275</name>
</gene>
<keyword evidence="2" id="KW-0547">Nucleotide-binding</keyword>
<keyword evidence="6" id="KW-1185">Reference proteome</keyword>
<evidence type="ECO:0000256" key="2">
    <source>
        <dbReference type="ARBA" id="ARBA00022741"/>
    </source>
</evidence>
<dbReference type="Pfam" id="PF13549">
    <property type="entry name" value="ATP-grasp_5"/>
    <property type="match status" value="1"/>
</dbReference>
<dbReference type="Pfam" id="PF19045">
    <property type="entry name" value="Ligase_CoA_2"/>
    <property type="match status" value="1"/>
</dbReference>
<feature type="domain" description="CoA-binding" evidence="4">
    <location>
        <begin position="10"/>
        <end position="105"/>
    </location>
</feature>
<dbReference type="InterPro" id="IPR003781">
    <property type="entry name" value="CoA-bd"/>
</dbReference>
<dbReference type="Pfam" id="PF13607">
    <property type="entry name" value="Succ_CoA_lig"/>
    <property type="match status" value="1"/>
</dbReference>
<evidence type="ECO:0000256" key="3">
    <source>
        <dbReference type="ARBA" id="ARBA00022840"/>
    </source>
</evidence>
<reference evidence="5 6" key="1">
    <citation type="submission" date="2017-08" db="EMBL/GenBank/DDBJ databases">
        <title>Complete Genome Sequence of Bacillus kochii Oregon-R-modENCODE STRAIN BDGP4, isolated from Drosophila melanogaster gut.</title>
        <authorList>
            <person name="Wan K.H."/>
            <person name="Yu C."/>
            <person name="Park S."/>
            <person name="Hammonds A.S."/>
            <person name="Booth B.W."/>
            <person name="Celniker S.E."/>
        </authorList>
    </citation>
    <scope>NUCLEOTIDE SEQUENCE [LARGE SCALE GENOMIC DNA]</scope>
    <source>
        <strain evidence="5 6">BDGP4</strain>
    </source>
</reference>
<dbReference type="SUPFAM" id="SSF56059">
    <property type="entry name" value="Glutathione synthetase ATP-binding domain-like"/>
    <property type="match status" value="1"/>
</dbReference>
<dbReference type="Proteomes" id="UP000215137">
    <property type="component" value="Chromosome"/>
</dbReference>
<dbReference type="InterPro" id="IPR043938">
    <property type="entry name" value="Ligase_CoA_dom"/>
</dbReference>
<dbReference type="PANTHER" id="PTHR43334:SF1">
    <property type="entry name" value="3-HYDROXYPROPIONATE--COA LIGASE [ADP-FORMING]"/>
    <property type="match status" value="1"/>
</dbReference>
<dbReference type="Gene3D" id="3.40.50.261">
    <property type="entry name" value="Succinyl-CoA synthetase domains"/>
    <property type="match status" value="2"/>
</dbReference>
<keyword evidence="3" id="KW-0067">ATP-binding</keyword>
<dbReference type="Pfam" id="PF13380">
    <property type="entry name" value="CoA_binding_2"/>
    <property type="match status" value="1"/>
</dbReference>
<dbReference type="Gene3D" id="3.30.1490.20">
    <property type="entry name" value="ATP-grasp fold, A domain"/>
    <property type="match status" value="1"/>
</dbReference>
<dbReference type="InterPro" id="IPR036291">
    <property type="entry name" value="NAD(P)-bd_dom_sf"/>
</dbReference>
<dbReference type="InterPro" id="IPR051538">
    <property type="entry name" value="Acyl-CoA_Synth/Transferase"/>
</dbReference>